<evidence type="ECO:0000256" key="2">
    <source>
        <dbReference type="SAM" id="SignalP"/>
    </source>
</evidence>
<protein>
    <recommendedName>
        <fullName evidence="5">Pherophorin domain-containing protein</fullName>
    </recommendedName>
</protein>
<dbReference type="InParanoid" id="A0A2K3DQS4"/>
<organism evidence="3 4">
    <name type="scientific">Chlamydomonas reinhardtii</name>
    <name type="common">Chlamydomonas smithii</name>
    <dbReference type="NCBI Taxonomy" id="3055"/>
    <lineage>
        <taxon>Eukaryota</taxon>
        <taxon>Viridiplantae</taxon>
        <taxon>Chlorophyta</taxon>
        <taxon>core chlorophytes</taxon>
        <taxon>Chlorophyceae</taxon>
        <taxon>CS clade</taxon>
        <taxon>Chlamydomonadales</taxon>
        <taxon>Chlamydomonadaceae</taxon>
        <taxon>Chlamydomonas</taxon>
    </lineage>
</organism>
<dbReference type="AlphaFoldDB" id="A0A2K3DQS4"/>
<name>A0A2K3DQS4_CHLRE</name>
<dbReference type="Proteomes" id="UP000006906">
    <property type="component" value="Chromosome 6"/>
</dbReference>
<evidence type="ECO:0000313" key="3">
    <source>
        <dbReference type="EMBL" id="PNW82884.1"/>
    </source>
</evidence>
<feature type="chain" id="PRO_5014436537" description="Pherophorin domain-containing protein" evidence="2">
    <location>
        <begin position="38"/>
        <end position="644"/>
    </location>
</feature>
<dbReference type="OrthoDB" id="547123at2759"/>
<dbReference type="Gramene" id="PNW82884">
    <property type="protein sequence ID" value="PNW82884"/>
    <property type="gene ID" value="CHLRE_06g298225v5"/>
</dbReference>
<accession>A0A2K3DQS4</accession>
<dbReference type="EMBL" id="CM008967">
    <property type="protein sequence ID" value="PNW82884.1"/>
    <property type="molecule type" value="Genomic_DNA"/>
</dbReference>
<feature type="region of interest" description="Disordered" evidence="1">
    <location>
        <begin position="210"/>
        <end position="246"/>
    </location>
</feature>
<gene>
    <name evidence="3" type="ORF">CHLRE_06g298225v5</name>
</gene>
<evidence type="ECO:0000256" key="1">
    <source>
        <dbReference type="SAM" id="MobiDB-lite"/>
    </source>
</evidence>
<keyword evidence="2" id="KW-0732">Signal</keyword>
<dbReference type="RefSeq" id="XP_042924256.1">
    <property type="nucleotide sequence ID" value="XM_043063549.1"/>
</dbReference>
<evidence type="ECO:0000313" key="4">
    <source>
        <dbReference type="Proteomes" id="UP000006906"/>
    </source>
</evidence>
<feature type="signal peptide" evidence="2">
    <location>
        <begin position="1"/>
        <end position="37"/>
    </location>
</feature>
<dbReference type="GeneID" id="5717021"/>
<evidence type="ECO:0008006" key="5">
    <source>
        <dbReference type="Google" id="ProtNLM"/>
    </source>
</evidence>
<reference evidence="3 4" key="1">
    <citation type="journal article" date="2007" name="Science">
        <title>The Chlamydomonas genome reveals the evolution of key animal and plant functions.</title>
        <authorList>
            <person name="Merchant S.S."/>
            <person name="Prochnik S.E."/>
            <person name="Vallon O."/>
            <person name="Harris E.H."/>
            <person name="Karpowicz S.J."/>
            <person name="Witman G.B."/>
            <person name="Terry A."/>
            <person name="Salamov A."/>
            <person name="Fritz-Laylin L.K."/>
            <person name="Marechal-Drouard L."/>
            <person name="Marshall W.F."/>
            <person name="Qu L.H."/>
            <person name="Nelson D.R."/>
            <person name="Sanderfoot A.A."/>
            <person name="Spalding M.H."/>
            <person name="Kapitonov V.V."/>
            <person name="Ren Q."/>
            <person name="Ferris P."/>
            <person name="Lindquist E."/>
            <person name="Shapiro H."/>
            <person name="Lucas S.M."/>
            <person name="Grimwood J."/>
            <person name="Schmutz J."/>
            <person name="Cardol P."/>
            <person name="Cerutti H."/>
            <person name="Chanfreau G."/>
            <person name="Chen C.L."/>
            <person name="Cognat V."/>
            <person name="Croft M.T."/>
            <person name="Dent R."/>
            <person name="Dutcher S."/>
            <person name="Fernandez E."/>
            <person name="Fukuzawa H."/>
            <person name="Gonzalez-Ballester D."/>
            <person name="Gonzalez-Halphen D."/>
            <person name="Hallmann A."/>
            <person name="Hanikenne M."/>
            <person name="Hippler M."/>
            <person name="Inwood W."/>
            <person name="Jabbari K."/>
            <person name="Kalanon M."/>
            <person name="Kuras R."/>
            <person name="Lefebvre P.A."/>
            <person name="Lemaire S.D."/>
            <person name="Lobanov A.V."/>
            <person name="Lohr M."/>
            <person name="Manuell A."/>
            <person name="Meier I."/>
            <person name="Mets L."/>
            <person name="Mittag M."/>
            <person name="Mittelmeier T."/>
            <person name="Moroney J.V."/>
            <person name="Moseley J."/>
            <person name="Napoli C."/>
            <person name="Nedelcu A.M."/>
            <person name="Niyogi K."/>
            <person name="Novoselov S.V."/>
            <person name="Paulsen I.T."/>
            <person name="Pazour G."/>
            <person name="Purton S."/>
            <person name="Ral J.P."/>
            <person name="Riano-Pachon D.M."/>
            <person name="Riekhof W."/>
            <person name="Rymarquis L."/>
            <person name="Schroda M."/>
            <person name="Stern D."/>
            <person name="Umen J."/>
            <person name="Willows R."/>
            <person name="Wilson N."/>
            <person name="Zimmer S.L."/>
            <person name="Allmer J."/>
            <person name="Balk J."/>
            <person name="Bisova K."/>
            <person name="Chen C.J."/>
            <person name="Elias M."/>
            <person name="Gendler K."/>
            <person name="Hauser C."/>
            <person name="Lamb M.R."/>
            <person name="Ledford H."/>
            <person name="Long J.C."/>
            <person name="Minagawa J."/>
            <person name="Page M.D."/>
            <person name="Pan J."/>
            <person name="Pootakham W."/>
            <person name="Roje S."/>
            <person name="Rose A."/>
            <person name="Stahlberg E."/>
            <person name="Terauchi A.M."/>
            <person name="Yang P."/>
            <person name="Ball S."/>
            <person name="Bowler C."/>
            <person name="Dieckmann C.L."/>
            <person name="Gladyshev V.N."/>
            <person name="Green P."/>
            <person name="Jorgensen R."/>
            <person name="Mayfield S."/>
            <person name="Mueller-Roeber B."/>
            <person name="Rajamani S."/>
            <person name="Sayre R.T."/>
            <person name="Brokstein P."/>
            <person name="Dubchak I."/>
            <person name="Goodstein D."/>
            <person name="Hornick L."/>
            <person name="Huang Y.W."/>
            <person name="Jhaveri J."/>
            <person name="Luo Y."/>
            <person name="Martinez D."/>
            <person name="Ngau W.C."/>
            <person name="Otillar B."/>
            <person name="Poliakov A."/>
            <person name="Porter A."/>
            <person name="Szajkowski L."/>
            <person name="Werner G."/>
            <person name="Zhou K."/>
            <person name="Grigoriev I.V."/>
            <person name="Rokhsar D.S."/>
            <person name="Grossman A.R."/>
        </authorList>
    </citation>
    <scope>NUCLEOTIDE SEQUENCE [LARGE SCALE GENOMIC DNA]</scope>
    <source>
        <strain evidence="4">CC-503</strain>
    </source>
</reference>
<keyword evidence="4" id="KW-1185">Reference proteome</keyword>
<sequence length="644" mass="66368">MTIFRNVTSRTSCTRRSREALSLLLAALLLLPQNSHGRLVAAALLRGGSEHGAFDATTSRHVAGSPVHDAAAAATPLPQRHQHHAVPTLANIPFEDAVWFEELDEYDQHVVQLLMQEHAKAVATGGGEAVAAGDAAAAAAAAAQLQQSLQSLTVCGMPHHWDYGADADEVDEELCWGLDAVALEEPPPPPPPSSAQQLLPPEHALVQDQVQGATADGDAQSAGRADGSTGATVAAAGPSAQPPRRRHWRCGVEDEACWAAAVAASAPAGTQGYSHRRVLEHVLLQPVMRYVPSRPDGRSGSSQNDLLAADESENLTTGEPDSRHVAPLPWCGGARARSAPGVAAAVAPDALRQRDAFARTAVQFTPVQLVPATNASAAHATEPSEGRVSVEPVNLDGVAAGGADYDVGSGRVLLQVTIGLAGRGARNLPISVIVPIQDFGFDCSTLSGLDACAEPQCLNFFSLVRSANNSVSCQQVAPIPPPGSVAAAAAAAATTIVVPYTYDLLFQFGNSPVLAGLSLGAQSLDNLRFTTMINQFPSVTRDNTNTARVATAGGSFQAYEGVLQRQRTSGNTGGFDTAEPLTFTVGLNLGTTADTYINRLSLPGYSASERGVTAAGSAGAAAVGGASDTRPSVAFGLSSVILGG</sequence>
<proteinExistence type="predicted"/>
<dbReference type="KEGG" id="cre:CHLRE_06g298225v5"/>